<keyword evidence="7" id="KW-0067">ATP-binding</keyword>
<dbReference type="SUPFAM" id="SSF81653">
    <property type="entry name" value="Calcium ATPase, transduction domain A"/>
    <property type="match status" value="1"/>
</dbReference>
<dbReference type="InterPro" id="IPR036412">
    <property type="entry name" value="HAD-like_sf"/>
</dbReference>
<feature type="coiled-coil region" evidence="12">
    <location>
        <begin position="963"/>
        <end position="990"/>
    </location>
</feature>
<evidence type="ECO:0000256" key="13">
    <source>
        <dbReference type="SAM" id="MobiDB-lite"/>
    </source>
</evidence>
<dbReference type="InterPro" id="IPR023214">
    <property type="entry name" value="HAD_sf"/>
</dbReference>
<dbReference type="Proteomes" id="UP000000447">
    <property type="component" value="Plasmid unnamed"/>
</dbReference>
<dbReference type="InterPro" id="IPR018303">
    <property type="entry name" value="ATPase_P-typ_P_site"/>
</dbReference>
<dbReference type="GO" id="GO:0046872">
    <property type="term" value="F:metal ion binding"/>
    <property type="evidence" value="ECO:0007669"/>
    <property type="project" value="UniProtKB-KW"/>
</dbReference>
<keyword evidence="10 14" id="KW-1133">Transmembrane helix</keyword>
<keyword evidence="8" id="KW-0460">Magnesium</keyword>
<dbReference type="PROSITE" id="PS00154">
    <property type="entry name" value="ATPASE_E1_E2"/>
    <property type="match status" value="1"/>
</dbReference>
<dbReference type="SFLD" id="SFLDG00002">
    <property type="entry name" value="C1.7:_P-type_atpase_like"/>
    <property type="match status" value="1"/>
</dbReference>
<keyword evidence="3" id="KW-0597">Phosphoprotein</keyword>
<dbReference type="PANTHER" id="PTHR24093:SF513">
    <property type="entry name" value="CATION-TRANSPORTING ATPASE I-RELATED"/>
    <property type="match status" value="1"/>
</dbReference>
<name>B9L3W5_THERP</name>
<dbReference type="SUPFAM" id="SSF56784">
    <property type="entry name" value="HAD-like"/>
    <property type="match status" value="1"/>
</dbReference>
<dbReference type="PANTHER" id="PTHR24093">
    <property type="entry name" value="CATION TRANSPORTING ATPASE"/>
    <property type="match status" value="1"/>
</dbReference>
<evidence type="ECO:0000256" key="1">
    <source>
        <dbReference type="ARBA" id="ARBA00004141"/>
    </source>
</evidence>
<dbReference type="Pfam" id="PF00690">
    <property type="entry name" value="Cation_ATPase_N"/>
    <property type="match status" value="1"/>
</dbReference>
<evidence type="ECO:0000313" key="17">
    <source>
        <dbReference type="Proteomes" id="UP000000447"/>
    </source>
</evidence>
<dbReference type="InterPro" id="IPR023298">
    <property type="entry name" value="ATPase_P-typ_TM_dom_sf"/>
</dbReference>
<dbReference type="EMBL" id="CP001276">
    <property type="protein sequence ID" value="ACM07026.1"/>
    <property type="molecule type" value="Genomic_DNA"/>
</dbReference>
<dbReference type="HOGENOM" id="CLU_002360_0_1_0"/>
<accession>B9L3W5</accession>
<keyword evidence="17" id="KW-1185">Reference proteome</keyword>
<evidence type="ECO:0000256" key="3">
    <source>
        <dbReference type="ARBA" id="ARBA00022553"/>
    </source>
</evidence>
<evidence type="ECO:0000256" key="9">
    <source>
        <dbReference type="ARBA" id="ARBA00022967"/>
    </source>
</evidence>
<feature type="transmembrane region" description="Helical" evidence="14">
    <location>
        <begin position="1532"/>
        <end position="1552"/>
    </location>
</feature>
<feature type="transmembrane region" description="Helical" evidence="14">
    <location>
        <begin position="1400"/>
        <end position="1421"/>
    </location>
</feature>
<keyword evidence="4 14" id="KW-0812">Transmembrane</keyword>
<dbReference type="SUPFAM" id="SSF81665">
    <property type="entry name" value="Calcium ATPase, transmembrane domain M"/>
    <property type="match status" value="1"/>
</dbReference>
<feature type="transmembrane region" description="Helical" evidence="14">
    <location>
        <begin position="722"/>
        <end position="740"/>
    </location>
</feature>
<dbReference type="InterPro" id="IPR059000">
    <property type="entry name" value="ATPase_P-type_domA"/>
</dbReference>
<dbReference type="GO" id="GO:0005524">
    <property type="term" value="F:ATP binding"/>
    <property type="evidence" value="ECO:0007669"/>
    <property type="project" value="UniProtKB-KW"/>
</dbReference>
<evidence type="ECO:0000256" key="5">
    <source>
        <dbReference type="ARBA" id="ARBA00022723"/>
    </source>
</evidence>
<dbReference type="SMART" id="SM00831">
    <property type="entry name" value="Cation_ATPase_N"/>
    <property type="match status" value="1"/>
</dbReference>
<dbReference type="SFLD" id="SFLDS00003">
    <property type="entry name" value="Haloacid_Dehalogenase"/>
    <property type="match status" value="1"/>
</dbReference>
<dbReference type="GO" id="GO:0016887">
    <property type="term" value="F:ATP hydrolysis activity"/>
    <property type="evidence" value="ECO:0007669"/>
    <property type="project" value="InterPro"/>
</dbReference>
<dbReference type="PRINTS" id="PR00119">
    <property type="entry name" value="CATATPASE"/>
</dbReference>
<keyword evidence="5" id="KW-0479">Metal-binding</keyword>
<gene>
    <name evidence="16" type="ordered locus">trd_A0479</name>
</gene>
<sequence>MNRPRIRVLHQLPGRVRLSLDPYPPDGALAQVRRLPGILAATGNALTGTWLLRVDPALWSTEALLEELAQRLDQSDRAASSGEADSERPGDTASARSRRVRVEHAVTRQVGTVSRRRLRLAVPGLEGNPHLAQAIEDALGRLGAAVVRASALTGRVLVELDESINLSEVIASIAGLDLPELPPSARRVISPFDQDLLTYGIVRSTGTALALGLLVARQLLGRPAALTTSPVPSLIADALTVLRGFPTLREGMRRLLTPIGADIATSSLGIVTQALAGQRIGLLVSFLEALRLLTVLLPWQRAWQRYERQLAESSLPHPGATARVSPGSRLPLPAVLEDGELLTLSPAGTVEHRTRGQTVAAGSFVLYGQAIVRYRAVEPGAAWRPRPTPLPALTQRYLDLIAPLALGAAAVNGLRAGSLAAAGRALVLLNARPALIGTEIADLGAVARALRAGTLVTRLAPGRRLVRPSVIVLDHPLLLSDGFELDTAISLDDALSLDELLECSARLALEQRLPFASAFPLPTNGRRNGLRDWRRFELTGANGATHPVAQKLLERGSLPVLLCERGCGRVAGVIALRPCLSAAGRELVSRCRQQGIRVLVRGAPDTRLTWLETVGVEVLADSDPATTIAGLRRSGQRVFYVADHLGNPSAFREADLGIGLQPNGVVLDYPVDVLASDLAAVMTLLDIGERRDQAVRDTTLVSLASNLAALALGFGLPVSPTLAAILLGGSALLAIVLSWVRLWGQPPSSVAPVYVDPEPERWGDRAPDELFREFATSPHGLSASEALRRLAIEPSDSQLSPWVQAALEQLSSPLVAIMAAGAALSLAVNAPLDVLIIVGTIAVNTLLGTWQDVRVARATSELARLTETTARVRRDGDEQLIPASELVPGDIVLLRFGDLVPADARLIETNNFAVDESALTGESIPVQKDAAARDERAVVLAGSAVVSGTAVAVVVATGPRTRLGALRRSLELSEENRDHLTERLAQYTRLSLPISFATAAAVTLSGILRGLPPAAQLGLGASLAIAAVPEGLPLLSRVAQAATARRLARNGIVVRRLSAAEALGRVSIVCVDKTGTLTAGKLSVTHILTSAGLESLPGQLSELARRTLTSAALASPPPSRSDAFTHGTDAAVLRAALEAGLRDRLDVPRDQELPFESTQPYHAVRIGGTAYFKGSPEVLLDRCRAWLAADGSLQPLDDARHAELADHLLRLAGAGLRVLLVAEADGSVRLEDPTDLRLIGFLGLSDPLRPTVPDAVARCRRAGVRVVMITGDHPATASTIARAAGLTEDERVITGADLASLSDEQLAERLEQVPVIARATPLDKVRIVRALQARGHVVAMTGDGVNDSAALRLADVGMAMGWGTEVARQAADLILIEDDFAALVQALIEGRSFWRNMRRAVALLLGGNLGELLLMGIPSLLGAPAPLNTRQVLMVNLITDVPPALAIALQGPRYQRLEQLAREGETALDRPLRVDVLRRAGATAVPAALAYLWAMTASPSAAPAVAFTALVAGQLAQTLELGLSGAGLTPSLLTGTALSGAVLAATLITPPFRALLGLPALTPAGWLAAGLSTVAAVAASQAIAQLVPTEAEASSPSARPAPISQPA</sequence>
<evidence type="ECO:0000256" key="6">
    <source>
        <dbReference type="ARBA" id="ARBA00022741"/>
    </source>
</evidence>
<dbReference type="eggNOG" id="COG2217">
    <property type="taxonomic scope" value="Bacteria"/>
</dbReference>
<dbReference type="InterPro" id="IPR001757">
    <property type="entry name" value="P_typ_ATPase"/>
</dbReference>
<organism evidence="16 17">
    <name type="scientific">Thermomicrobium roseum (strain ATCC 27502 / DSM 5159 / P-2)</name>
    <dbReference type="NCBI Taxonomy" id="309801"/>
    <lineage>
        <taxon>Bacteria</taxon>
        <taxon>Pseudomonadati</taxon>
        <taxon>Thermomicrobiota</taxon>
        <taxon>Thermomicrobia</taxon>
        <taxon>Thermomicrobiales</taxon>
        <taxon>Thermomicrobiaceae</taxon>
        <taxon>Thermomicrobium</taxon>
    </lineage>
</organism>
<dbReference type="Gene3D" id="3.40.1110.10">
    <property type="entry name" value="Calcium-transporting ATPase, cytoplasmic domain N"/>
    <property type="match status" value="1"/>
</dbReference>
<dbReference type="Pfam" id="PF00689">
    <property type="entry name" value="Cation_ATPase_C"/>
    <property type="match status" value="1"/>
</dbReference>
<dbReference type="Pfam" id="PF00122">
    <property type="entry name" value="E1-E2_ATPase"/>
    <property type="match status" value="1"/>
</dbReference>
<feature type="transmembrane region" description="Helical" evidence="14">
    <location>
        <begin position="1564"/>
        <end position="1587"/>
    </location>
</feature>
<dbReference type="Gene3D" id="1.20.1110.10">
    <property type="entry name" value="Calcium-transporting ATPase, transmembrane domain"/>
    <property type="match status" value="1"/>
</dbReference>
<evidence type="ECO:0000256" key="8">
    <source>
        <dbReference type="ARBA" id="ARBA00022842"/>
    </source>
</evidence>
<dbReference type="Gene3D" id="3.40.50.1000">
    <property type="entry name" value="HAD superfamily/HAD-like"/>
    <property type="match status" value="1"/>
</dbReference>
<proteinExistence type="inferred from homology"/>
<dbReference type="RefSeq" id="WP_012643013.1">
    <property type="nucleotide sequence ID" value="NC_011961.1"/>
</dbReference>
<evidence type="ECO:0000256" key="10">
    <source>
        <dbReference type="ARBA" id="ARBA00022989"/>
    </source>
</evidence>
<keyword evidence="9" id="KW-1278">Translocase</keyword>
<evidence type="ECO:0000256" key="14">
    <source>
        <dbReference type="SAM" id="Phobius"/>
    </source>
</evidence>
<dbReference type="eggNOG" id="COG0474">
    <property type="taxonomic scope" value="Bacteria"/>
</dbReference>
<keyword evidence="12" id="KW-0175">Coiled coil</keyword>
<comment type="subcellular location">
    <subcellularLocation>
        <location evidence="1">Membrane</location>
        <topology evidence="1">Multi-pass membrane protein</topology>
    </subcellularLocation>
</comment>
<comment type="similarity">
    <text evidence="2">Belongs to the cation transport ATPase (P-type) (TC 3.A.3) family. Type IIIA subfamily.</text>
</comment>
<dbReference type="SUPFAM" id="SSF81660">
    <property type="entry name" value="Metal cation-transporting ATPase, ATP-binding domain N"/>
    <property type="match status" value="1"/>
</dbReference>
<keyword evidence="6" id="KW-0547">Nucleotide-binding</keyword>
<evidence type="ECO:0000313" key="16">
    <source>
        <dbReference type="EMBL" id="ACM07026.1"/>
    </source>
</evidence>
<dbReference type="GO" id="GO:0005388">
    <property type="term" value="F:P-type calcium transporter activity"/>
    <property type="evidence" value="ECO:0007669"/>
    <property type="project" value="TreeGrafter"/>
</dbReference>
<feature type="transmembrane region" description="Helical" evidence="14">
    <location>
        <begin position="1488"/>
        <end position="1512"/>
    </location>
</feature>
<keyword evidence="16" id="KW-0614">Plasmid</keyword>
<evidence type="ECO:0000256" key="7">
    <source>
        <dbReference type="ARBA" id="ARBA00022840"/>
    </source>
</evidence>
<dbReference type="PRINTS" id="PR00120">
    <property type="entry name" value="HATPASE"/>
</dbReference>
<evidence type="ECO:0000256" key="11">
    <source>
        <dbReference type="ARBA" id="ARBA00023136"/>
    </source>
</evidence>
<dbReference type="InterPro" id="IPR006068">
    <property type="entry name" value="ATPase_P-typ_cation-transptr_C"/>
</dbReference>
<feature type="domain" description="Cation-transporting P-type ATPase N-terminal" evidence="15">
    <location>
        <begin position="761"/>
        <end position="830"/>
    </location>
</feature>
<evidence type="ECO:0000256" key="12">
    <source>
        <dbReference type="SAM" id="Coils"/>
    </source>
</evidence>
<reference evidence="16 17" key="1">
    <citation type="journal article" date="2009" name="PLoS ONE">
        <title>Complete genome sequence of the aerobic CO-oxidizing thermophile Thermomicrobium roseum.</title>
        <authorList>
            <person name="Wu D."/>
            <person name="Raymond J."/>
            <person name="Wu M."/>
            <person name="Chatterji S."/>
            <person name="Ren Q."/>
            <person name="Graham J.E."/>
            <person name="Bryant D.A."/>
            <person name="Robb F."/>
            <person name="Colman A."/>
            <person name="Tallon L.J."/>
            <person name="Badger J.H."/>
            <person name="Madupu R."/>
            <person name="Ward N.L."/>
            <person name="Eisen J.A."/>
        </authorList>
    </citation>
    <scope>NUCLEOTIDE SEQUENCE [LARGE SCALE GENOMIC DNA]</scope>
    <source>
        <strain evidence="17">ATCC 27502 / DSM 5159 / P-2</strain>
        <plasmid evidence="16">unnamed</plasmid>
    </source>
</reference>
<dbReference type="SFLD" id="SFLDF00027">
    <property type="entry name" value="p-type_atpase"/>
    <property type="match status" value="1"/>
</dbReference>
<dbReference type="KEGG" id="tro:trd_A0479"/>
<dbReference type="InterPro" id="IPR008250">
    <property type="entry name" value="ATPase_P-typ_transduc_dom_A_sf"/>
</dbReference>
<dbReference type="GO" id="GO:0005886">
    <property type="term" value="C:plasma membrane"/>
    <property type="evidence" value="ECO:0007669"/>
    <property type="project" value="TreeGrafter"/>
</dbReference>
<dbReference type="InterPro" id="IPR023299">
    <property type="entry name" value="ATPase_P-typ_cyto_dom_N"/>
</dbReference>
<dbReference type="TCDB" id="3.A.3.24.2">
    <property type="family name" value="the p-type atpase (p-atpase) superfamily"/>
</dbReference>
<dbReference type="Gene3D" id="2.70.150.10">
    <property type="entry name" value="Calcium-transporting ATPase, cytoplasmic transduction domain A"/>
    <property type="match status" value="1"/>
</dbReference>
<evidence type="ECO:0000256" key="4">
    <source>
        <dbReference type="ARBA" id="ARBA00022692"/>
    </source>
</evidence>
<dbReference type="InterPro" id="IPR004014">
    <property type="entry name" value="ATPase_P-typ_cation-transptr_N"/>
</dbReference>
<dbReference type="FunFam" id="2.70.150.10:FF:000042">
    <property type="entry name" value="Plasma membrane ATPase"/>
    <property type="match status" value="1"/>
</dbReference>
<geneLocation type="plasmid" evidence="17">
    <name>Tros</name>
</geneLocation>
<keyword evidence="11 14" id="KW-0472">Membrane</keyword>
<feature type="region of interest" description="Disordered" evidence="13">
    <location>
        <begin position="75"/>
        <end position="101"/>
    </location>
</feature>
<protein>
    <submittedName>
        <fullName evidence="16">Cation-transporting P-tyep ATPase</fullName>
    </submittedName>
</protein>
<feature type="transmembrane region" description="Helical" evidence="14">
    <location>
        <begin position="937"/>
        <end position="958"/>
    </location>
</feature>
<dbReference type="NCBIfam" id="TIGR01494">
    <property type="entry name" value="ATPase_P-type"/>
    <property type="match status" value="2"/>
</dbReference>
<dbReference type="InterPro" id="IPR044492">
    <property type="entry name" value="P_typ_ATPase_HD_dom"/>
</dbReference>
<evidence type="ECO:0000256" key="2">
    <source>
        <dbReference type="ARBA" id="ARBA00008804"/>
    </source>
</evidence>
<evidence type="ECO:0000259" key="15">
    <source>
        <dbReference type="SMART" id="SM00831"/>
    </source>
</evidence>
<dbReference type="Pfam" id="PF00702">
    <property type="entry name" value="Hydrolase"/>
    <property type="match status" value="1"/>
</dbReference>
<dbReference type="OrthoDB" id="9760364at2"/>